<evidence type="ECO:0000256" key="1">
    <source>
        <dbReference type="ARBA" id="ARBA00006484"/>
    </source>
</evidence>
<name>A0ABU7PB29_9ACTN</name>
<dbReference type="Gene3D" id="3.40.50.720">
    <property type="entry name" value="NAD(P)-binding Rossmann-like Domain"/>
    <property type="match status" value="1"/>
</dbReference>
<dbReference type="EMBL" id="JAZEWV010000009">
    <property type="protein sequence ID" value="MEE4543020.1"/>
    <property type="molecule type" value="Genomic_DNA"/>
</dbReference>
<proteinExistence type="inferred from homology"/>
<dbReference type="PROSITE" id="PS00061">
    <property type="entry name" value="ADH_SHORT"/>
    <property type="match status" value="1"/>
</dbReference>
<gene>
    <name evidence="3" type="ORF">V2S66_13715</name>
</gene>
<comment type="similarity">
    <text evidence="1">Belongs to the short-chain dehydrogenases/reductases (SDR) family.</text>
</comment>
<accession>A0ABU7PB29</accession>
<dbReference type="InterPro" id="IPR002347">
    <property type="entry name" value="SDR_fam"/>
</dbReference>
<dbReference type="SUPFAM" id="SSF51735">
    <property type="entry name" value="NAD(P)-binding Rossmann-fold domains"/>
    <property type="match status" value="1"/>
</dbReference>
<dbReference type="PANTHER" id="PTHR42760:SF135">
    <property type="entry name" value="BLL7886 PROTEIN"/>
    <property type="match status" value="1"/>
</dbReference>
<dbReference type="InterPro" id="IPR020904">
    <property type="entry name" value="Sc_DH/Rdtase_CS"/>
</dbReference>
<dbReference type="PRINTS" id="PR00080">
    <property type="entry name" value="SDRFAMILY"/>
</dbReference>
<dbReference type="PANTHER" id="PTHR42760">
    <property type="entry name" value="SHORT-CHAIN DEHYDROGENASES/REDUCTASES FAMILY MEMBER"/>
    <property type="match status" value="1"/>
</dbReference>
<dbReference type="InterPro" id="IPR036291">
    <property type="entry name" value="NAD(P)-bd_dom_sf"/>
</dbReference>
<dbReference type="PRINTS" id="PR00081">
    <property type="entry name" value="GDHRDH"/>
</dbReference>
<dbReference type="CDD" id="cd05233">
    <property type="entry name" value="SDR_c"/>
    <property type="match status" value="1"/>
</dbReference>
<dbReference type="Pfam" id="PF13561">
    <property type="entry name" value="adh_short_C2"/>
    <property type="match status" value="1"/>
</dbReference>
<dbReference type="RefSeq" id="WP_330795087.1">
    <property type="nucleotide sequence ID" value="NZ_JAZEWV010000009.1"/>
</dbReference>
<dbReference type="NCBIfam" id="NF005095">
    <property type="entry name" value="PRK06523.1"/>
    <property type="match status" value="1"/>
</dbReference>
<organism evidence="3 4">
    <name type="scientific">Actinacidiphila polyblastidii</name>
    <dbReference type="NCBI Taxonomy" id="3110430"/>
    <lineage>
        <taxon>Bacteria</taxon>
        <taxon>Bacillati</taxon>
        <taxon>Actinomycetota</taxon>
        <taxon>Actinomycetes</taxon>
        <taxon>Kitasatosporales</taxon>
        <taxon>Streptomycetaceae</taxon>
        <taxon>Actinacidiphila</taxon>
    </lineage>
</organism>
<evidence type="ECO:0000313" key="4">
    <source>
        <dbReference type="Proteomes" id="UP001344658"/>
    </source>
</evidence>
<dbReference type="SMART" id="SM00822">
    <property type="entry name" value="PKS_KR"/>
    <property type="match status" value="1"/>
</dbReference>
<sequence length="264" mass="26896">MDLQLTGKTVVVTGASRGIGLAVARAFAQEGAHVAAGARTPGAELASLAERYDVLPMAVDLATADGAAALVDAAVTHFGTVDVLVNNVGAVTPRLGGFLSITDEEWTRTFQINLLSAVRASRAALPHLLENRGAIVNIGSVNAVLPDPGIVDYAASKAALASFAKSLSKEVGPQGVRVNTISPGPVETDIWLASGGMADTVAQAMGIEREAAREAIVTGLGGIATGRFTRPEEVADLALLLGSERSGNVTGSDFTIDGGLVKTL</sequence>
<comment type="caution">
    <text evidence="3">The sequence shown here is derived from an EMBL/GenBank/DDBJ whole genome shotgun (WGS) entry which is preliminary data.</text>
</comment>
<evidence type="ECO:0000259" key="2">
    <source>
        <dbReference type="SMART" id="SM00822"/>
    </source>
</evidence>
<dbReference type="Proteomes" id="UP001344658">
    <property type="component" value="Unassembled WGS sequence"/>
</dbReference>
<protein>
    <submittedName>
        <fullName evidence="3">Oxidoreductase</fullName>
    </submittedName>
</protein>
<feature type="domain" description="Ketoreductase" evidence="2">
    <location>
        <begin position="8"/>
        <end position="184"/>
    </location>
</feature>
<dbReference type="InterPro" id="IPR057326">
    <property type="entry name" value="KR_dom"/>
</dbReference>
<keyword evidence="4" id="KW-1185">Reference proteome</keyword>
<reference evidence="3 4" key="1">
    <citation type="submission" date="2023-12" db="EMBL/GenBank/DDBJ databases">
        <title>Streptomyces sp. V4-01.</title>
        <authorList>
            <person name="Somphong A."/>
            <person name="Phongsopitanun W."/>
        </authorList>
    </citation>
    <scope>NUCLEOTIDE SEQUENCE [LARGE SCALE GENOMIC DNA]</scope>
    <source>
        <strain evidence="3 4">V4-01</strain>
    </source>
</reference>
<evidence type="ECO:0000313" key="3">
    <source>
        <dbReference type="EMBL" id="MEE4543020.1"/>
    </source>
</evidence>